<dbReference type="Pfam" id="PF04820">
    <property type="entry name" value="Trp_halogenase"/>
    <property type="match status" value="1"/>
</dbReference>
<feature type="binding site" evidence="2">
    <location>
        <position position="353"/>
    </location>
    <ligand>
        <name>L-tryptophan</name>
        <dbReference type="ChEBI" id="CHEBI:57912"/>
    </ligand>
</feature>
<evidence type="ECO:0000256" key="2">
    <source>
        <dbReference type="PIRSR" id="PIRSR011396-2"/>
    </source>
</evidence>
<reference evidence="3 4" key="1">
    <citation type="submission" date="2019-12" db="EMBL/GenBank/DDBJ databases">
        <title>Novel species isolated from a subtropical stream in China.</title>
        <authorList>
            <person name="Lu H."/>
        </authorList>
    </citation>
    <scope>NUCLEOTIDE SEQUENCE [LARGE SCALE GENOMIC DNA]</scope>
    <source>
        <strain evidence="3 4">FT55W</strain>
    </source>
</reference>
<dbReference type="EMBL" id="WWCK01000004">
    <property type="protein sequence ID" value="MYM68128.1"/>
    <property type="molecule type" value="Genomic_DNA"/>
</dbReference>
<sequence length="523" mass="57882">MNSNDTQGGAIRKIVIVGGGTAGWMTAAPLAQRLANHPTQPCEVILVESPEIGTIGVGEATLPTIRVYNAALGLDADDFVAKTQASYKLGIEFKDWGHLGNRFFHAFGDFGPALAGFGAHQHWLRLAQAFNHMPDIENWSIPSVMARHNKFVPPNEETPGMTDAYSYGFHFDASLYAKYLRDYAVARGAQRIEGMIVEVEQHPESGFVTAVKLRDGRRVEGDLFVDCSGFRGLLIEGALKAGYEDWSDYLPCNSALAVPCASAPRLTPYTRSTAKEAGWLWRIPLQHRIGNGHVYSNGFTSDEQARRALLDGLDGEALDEPRQIRFVTGRRRKSWDKNVVAIGLSAGFVEPLESTSINLIETAVGKLLELFPDRDCSPALADEFNRVMGIRYESVRDFIVLHYKLTKRDDSEFWRYCANMAIPDSLRHQIELFRETGRVAIVDRGGFAEPSFVAMMMGLGALPKRYDPLAERVDLRAVHGHFAALREMIAQAVTRMPDHGAYVARQAAAGKALTNPNQKLMEA</sequence>
<keyword evidence="2" id="KW-0274">FAD</keyword>
<keyword evidence="2" id="KW-0547">Nucleotide-binding</keyword>
<proteinExistence type="predicted"/>
<comment type="caution">
    <text evidence="3">The sequence shown here is derived from an EMBL/GenBank/DDBJ whole genome shotgun (WGS) entry which is preliminary data.</text>
</comment>
<dbReference type="GO" id="GO:0000166">
    <property type="term" value="F:nucleotide binding"/>
    <property type="evidence" value="ECO:0007669"/>
    <property type="project" value="UniProtKB-KW"/>
</dbReference>
<organism evidence="3 4">
    <name type="scientific">Duganella rivi</name>
    <dbReference type="NCBI Taxonomy" id="2666083"/>
    <lineage>
        <taxon>Bacteria</taxon>
        <taxon>Pseudomonadati</taxon>
        <taxon>Pseudomonadota</taxon>
        <taxon>Betaproteobacteria</taxon>
        <taxon>Burkholderiales</taxon>
        <taxon>Oxalobacteraceae</taxon>
        <taxon>Telluria group</taxon>
        <taxon>Duganella</taxon>
    </lineage>
</organism>
<keyword evidence="4" id="KW-1185">Reference proteome</keyword>
<name>A0A7X4GR46_9BURK</name>
<dbReference type="InterPro" id="IPR006905">
    <property type="entry name" value="Flavin_halogenase"/>
</dbReference>
<dbReference type="Gene3D" id="3.50.50.60">
    <property type="entry name" value="FAD/NAD(P)-binding domain"/>
    <property type="match status" value="1"/>
</dbReference>
<feature type="binding site" evidence="2">
    <location>
        <position position="88"/>
    </location>
    <ligand>
        <name>7-chloro-L-tryptophan</name>
        <dbReference type="ChEBI" id="CHEBI:58713"/>
    </ligand>
</feature>
<evidence type="ECO:0000313" key="3">
    <source>
        <dbReference type="EMBL" id="MYM68128.1"/>
    </source>
</evidence>
<protein>
    <submittedName>
        <fullName evidence="3">Tryptophan halogenase</fullName>
    </submittedName>
</protein>
<feature type="active site" evidence="1">
    <location>
        <position position="88"/>
    </location>
</feature>
<keyword evidence="2" id="KW-0285">Flavoprotein</keyword>
<evidence type="ECO:0000256" key="1">
    <source>
        <dbReference type="PIRSR" id="PIRSR011396-1"/>
    </source>
</evidence>
<dbReference type="PIRSF" id="PIRSF011396">
    <property type="entry name" value="Trp_halogenase"/>
    <property type="match status" value="1"/>
</dbReference>
<dbReference type="PANTHER" id="PTHR43747:SF4">
    <property type="entry name" value="FLAVIN-DEPENDENT TRYPTOPHAN HALOGENASE"/>
    <property type="match status" value="1"/>
</dbReference>
<dbReference type="SUPFAM" id="SSF51905">
    <property type="entry name" value="FAD/NAD(P)-binding domain"/>
    <property type="match status" value="1"/>
</dbReference>
<accession>A0A7X4GR46</accession>
<dbReference type="InterPro" id="IPR033856">
    <property type="entry name" value="Trp_halogen"/>
</dbReference>
<dbReference type="AlphaFoldDB" id="A0A7X4GR46"/>
<gene>
    <name evidence="3" type="ORF">GTP45_15000</name>
</gene>
<dbReference type="PANTHER" id="PTHR43747">
    <property type="entry name" value="FAD-BINDING PROTEIN"/>
    <property type="match status" value="1"/>
</dbReference>
<dbReference type="InterPro" id="IPR036188">
    <property type="entry name" value="FAD/NAD-bd_sf"/>
</dbReference>
<feature type="binding site" evidence="2">
    <location>
        <position position="344"/>
    </location>
    <ligand>
        <name>FAD</name>
        <dbReference type="ChEBI" id="CHEBI:57692"/>
    </ligand>
</feature>
<evidence type="ECO:0000313" key="4">
    <source>
        <dbReference type="Proteomes" id="UP000450012"/>
    </source>
</evidence>
<dbReference type="Proteomes" id="UP000450012">
    <property type="component" value="Unassembled WGS sequence"/>
</dbReference>
<feature type="binding site" evidence="2">
    <location>
        <position position="357"/>
    </location>
    <ligand>
        <name>FAD</name>
        <dbReference type="ChEBI" id="CHEBI:57692"/>
    </ligand>
</feature>
<dbReference type="GO" id="GO:0004497">
    <property type="term" value="F:monooxygenase activity"/>
    <property type="evidence" value="ECO:0007669"/>
    <property type="project" value="InterPro"/>
</dbReference>
<dbReference type="InterPro" id="IPR050816">
    <property type="entry name" value="Flavin-dep_Halogenase_NPB"/>
</dbReference>
<feature type="binding site" evidence="2">
    <location>
        <begin position="19"/>
        <end position="22"/>
    </location>
    <ligand>
        <name>FAD</name>
        <dbReference type="ChEBI" id="CHEBI:57692"/>
    </ligand>
</feature>
<dbReference type="RefSeq" id="WP_161014661.1">
    <property type="nucleotide sequence ID" value="NZ_WWCK01000004.1"/>
</dbReference>